<dbReference type="AlphaFoldDB" id="A0A8H4RMV6"/>
<gene>
    <name evidence="4" type="ORF">G7Y89_g5234</name>
</gene>
<comment type="caution">
    <text evidence="4">The sequence shown here is derived from an EMBL/GenBank/DDBJ whole genome shotgun (WGS) entry which is preliminary data.</text>
</comment>
<evidence type="ECO:0000256" key="3">
    <source>
        <dbReference type="SAM" id="Phobius"/>
    </source>
</evidence>
<dbReference type="Proteomes" id="UP000566819">
    <property type="component" value="Unassembled WGS sequence"/>
</dbReference>
<feature type="region of interest" description="Disordered" evidence="2">
    <location>
        <begin position="167"/>
        <end position="204"/>
    </location>
</feature>
<feature type="coiled-coil region" evidence="1">
    <location>
        <begin position="139"/>
        <end position="166"/>
    </location>
</feature>
<accession>A0A8H4RMV6</accession>
<proteinExistence type="predicted"/>
<evidence type="ECO:0000256" key="2">
    <source>
        <dbReference type="SAM" id="MobiDB-lite"/>
    </source>
</evidence>
<keyword evidence="5" id="KW-1185">Reference proteome</keyword>
<protein>
    <submittedName>
        <fullName evidence="4">Uncharacterized protein</fullName>
    </submittedName>
</protein>
<evidence type="ECO:0000256" key="1">
    <source>
        <dbReference type="SAM" id="Coils"/>
    </source>
</evidence>
<sequence>MSFDYEEKITLAKSPAPQQAPLFPILAAPFTNGVSLVGLGLSAPRIHNARKKRDIIEVHLQVLGLTHHTRKRDILGSMAISSTIGAVTLGMAHCGAENIGQIGVKEGISAIVHNRAVIEAVAHMALDGVGAGLEEAHHQKKERKERKKMKREKEMMLKQFQRWKAEEKRAKSEASQGKMMNESTAESPPEYTTMATDQEGGESGQDQIAVTMVKLIVVLLGTPALIKVSS</sequence>
<keyword evidence="3" id="KW-0472">Membrane</keyword>
<evidence type="ECO:0000313" key="4">
    <source>
        <dbReference type="EMBL" id="KAF4632897.1"/>
    </source>
</evidence>
<dbReference type="EMBL" id="JAAMPI010000308">
    <property type="protein sequence ID" value="KAF4632897.1"/>
    <property type="molecule type" value="Genomic_DNA"/>
</dbReference>
<organism evidence="4 5">
    <name type="scientific">Cudoniella acicularis</name>
    <dbReference type="NCBI Taxonomy" id="354080"/>
    <lineage>
        <taxon>Eukaryota</taxon>
        <taxon>Fungi</taxon>
        <taxon>Dikarya</taxon>
        <taxon>Ascomycota</taxon>
        <taxon>Pezizomycotina</taxon>
        <taxon>Leotiomycetes</taxon>
        <taxon>Helotiales</taxon>
        <taxon>Tricladiaceae</taxon>
        <taxon>Cudoniella</taxon>
    </lineage>
</organism>
<reference evidence="4 5" key="1">
    <citation type="submission" date="2020-03" db="EMBL/GenBank/DDBJ databases">
        <title>Draft Genome Sequence of Cudoniella acicularis.</title>
        <authorList>
            <person name="Buettner E."/>
            <person name="Kellner H."/>
        </authorList>
    </citation>
    <scope>NUCLEOTIDE SEQUENCE [LARGE SCALE GENOMIC DNA]</scope>
    <source>
        <strain evidence="4 5">DSM 108380</strain>
    </source>
</reference>
<name>A0A8H4RMV6_9HELO</name>
<dbReference type="OrthoDB" id="5394233at2759"/>
<keyword evidence="3" id="KW-0812">Transmembrane</keyword>
<keyword evidence="1" id="KW-0175">Coiled coil</keyword>
<feature type="transmembrane region" description="Helical" evidence="3">
    <location>
        <begin position="20"/>
        <end position="43"/>
    </location>
</feature>
<evidence type="ECO:0000313" key="5">
    <source>
        <dbReference type="Proteomes" id="UP000566819"/>
    </source>
</evidence>
<keyword evidence="3" id="KW-1133">Transmembrane helix</keyword>